<evidence type="ECO:0000313" key="2">
    <source>
        <dbReference type="EMBL" id="QGX97817.1"/>
    </source>
</evidence>
<name>A0A6I6IQN7_9RHOB</name>
<proteinExistence type="predicted"/>
<evidence type="ECO:0000256" key="1">
    <source>
        <dbReference type="SAM" id="Phobius"/>
    </source>
</evidence>
<dbReference type="Proteomes" id="UP000428330">
    <property type="component" value="Chromosome"/>
</dbReference>
<dbReference type="KEGG" id="rom:EI983_05820"/>
<keyword evidence="3" id="KW-1185">Reference proteome</keyword>
<organism evidence="2 3">
    <name type="scientific">Roseovarius faecimaris</name>
    <dbReference type="NCBI Taxonomy" id="2494550"/>
    <lineage>
        <taxon>Bacteria</taxon>
        <taxon>Pseudomonadati</taxon>
        <taxon>Pseudomonadota</taxon>
        <taxon>Alphaproteobacteria</taxon>
        <taxon>Rhodobacterales</taxon>
        <taxon>Roseobacteraceae</taxon>
        <taxon>Roseovarius</taxon>
    </lineage>
</organism>
<accession>A0A6I6IQN7</accession>
<keyword evidence="1" id="KW-1133">Transmembrane helix</keyword>
<protein>
    <submittedName>
        <fullName evidence="2">Uncharacterized protein</fullName>
    </submittedName>
</protein>
<keyword evidence="1" id="KW-0812">Transmembrane</keyword>
<feature type="transmembrane region" description="Helical" evidence="1">
    <location>
        <begin position="51"/>
        <end position="71"/>
    </location>
</feature>
<dbReference type="RefSeq" id="WP_157706452.1">
    <property type="nucleotide sequence ID" value="NZ_CP034348.1"/>
</dbReference>
<reference evidence="3" key="1">
    <citation type="submission" date="2018-12" db="EMBL/GenBank/DDBJ databases">
        <title>Complete genome sequence of Roseovarius sp. MME-070.</title>
        <authorList>
            <person name="Nam Y.-D."/>
            <person name="Kang J."/>
            <person name="Chung W.-H."/>
            <person name="Park Y.S."/>
        </authorList>
    </citation>
    <scope>NUCLEOTIDE SEQUENCE [LARGE SCALE GENOMIC DNA]</scope>
    <source>
        <strain evidence="3">MME-070</strain>
    </source>
</reference>
<evidence type="ECO:0000313" key="3">
    <source>
        <dbReference type="Proteomes" id="UP000428330"/>
    </source>
</evidence>
<sequence>MSKADDRREAELSVTAELKAVRKELEQLNSHRFIRMHNSFFRLIGFNLARGLAFGLGTVLGASALISFIAWSVSQIEFIPIIGEWATEILKQIEQIQESR</sequence>
<dbReference type="InterPro" id="IPR043723">
    <property type="entry name" value="DUF5665"/>
</dbReference>
<dbReference type="OrthoDB" id="7859841at2"/>
<dbReference type="EMBL" id="CP034348">
    <property type="protein sequence ID" value="QGX97817.1"/>
    <property type="molecule type" value="Genomic_DNA"/>
</dbReference>
<gene>
    <name evidence="2" type="ORF">EI983_05820</name>
</gene>
<dbReference type="Pfam" id="PF18910">
    <property type="entry name" value="DUF5665"/>
    <property type="match status" value="1"/>
</dbReference>
<dbReference type="AlphaFoldDB" id="A0A6I6IQN7"/>
<keyword evidence="1" id="KW-0472">Membrane</keyword>